<feature type="transmembrane region" description="Helical" evidence="6">
    <location>
        <begin position="295"/>
        <end position="315"/>
    </location>
</feature>
<dbReference type="PANTHER" id="PTHR12778:SF10">
    <property type="entry name" value="MAJOR FACILITATOR SUPERFAMILY DOMAIN-CONTAINING PROTEIN 3"/>
    <property type="match status" value="1"/>
</dbReference>
<dbReference type="GeneID" id="88783125"/>
<evidence type="ECO:0000256" key="4">
    <source>
        <dbReference type="ARBA" id="ARBA00022989"/>
    </source>
</evidence>
<dbReference type="InterPro" id="IPR020846">
    <property type="entry name" value="MFS_dom"/>
</dbReference>
<dbReference type="GO" id="GO:0022857">
    <property type="term" value="F:transmembrane transporter activity"/>
    <property type="evidence" value="ECO:0007669"/>
    <property type="project" value="InterPro"/>
</dbReference>
<sequence length="466" mass="51933">MVQQPRSHSWLELIVSYFDRRLLWVFMLGCASGFPWVLIGSNMTGWLKDAGLSRAAIGYFGSVFAVYAINFLWAPLVDRVKLPILHSMLGQRRSWIFFCQSIVLVCTLLIAGVNPANNLMLTSMFALGIAIASATQDVAVDAFRIDTFPKSESTKLPQASAMAVVGWWTGYSLPGYFAFVNADSIGWNGVYYIMAGVVGLLMLFTLLVGEPHTQRDQLQQLAEERHQQVVSNPVLSWLTVTVLEPFIDFFRRNGFRVALTLLLFVFLFKIGEAFLGRMSIAFYKEIGFSNEQIGYYSKLLGWGITILFTLLGSLVNIKFGIVRGLMIGGIAMASSNLMFAWIAKVGPNEHLFLATLFVDNFTSAFSTVAFVSFLTLMTGQAFSATQYALLASLGNLGRTTIASFSGELADFLNDWSLFFILTAVMVIPSLVMLYSLRDDFTKMLENAKQYKEELPSEEKSDSKFVK</sequence>
<gene>
    <name evidence="8" type="ORF">CEQ48_07475</name>
</gene>
<feature type="transmembrane region" description="Helical" evidence="6">
    <location>
        <begin position="191"/>
        <end position="209"/>
    </location>
</feature>
<feature type="transmembrane region" description="Helical" evidence="6">
    <location>
        <begin position="350"/>
        <end position="374"/>
    </location>
</feature>
<dbReference type="EMBL" id="CP022353">
    <property type="protein sequence ID" value="ASK54652.1"/>
    <property type="molecule type" value="Genomic_DNA"/>
</dbReference>
<feature type="transmembrane region" description="Helical" evidence="6">
    <location>
        <begin position="253"/>
        <end position="275"/>
    </location>
</feature>
<dbReference type="NCBIfam" id="TIGR00901">
    <property type="entry name" value="2A0125"/>
    <property type="match status" value="1"/>
</dbReference>
<dbReference type="KEGG" id="vti:CEQ48_07475"/>
<evidence type="ECO:0000259" key="7">
    <source>
        <dbReference type="PROSITE" id="PS50850"/>
    </source>
</evidence>
<dbReference type="RefSeq" id="WP_089070808.1">
    <property type="nucleotide sequence ID" value="NZ_CAWNWD010000089.1"/>
</dbReference>
<accession>A0AAU8WFG8</accession>
<evidence type="ECO:0000256" key="3">
    <source>
        <dbReference type="ARBA" id="ARBA00022692"/>
    </source>
</evidence>
<evidence type="ECO:0000256" key="1">
    <source>
        <dbReference type="ARBA" id="ARBA00004141"/>
    </source>
</evidence>
<keyword evidence="4 6" id="KW-1133">Transmembrane helix</keyword>
<evidence type="ECO:0000313" key="8">
    <source>
        <dbReference type="EMBL" id="ASK54652.1"/>
    </source>
</evidence>
<reference evidence="9" key="1">
    <citation type="journal article" date="2017" name="Genome Announc.">
        <title>Complete Genome Sequence of Vibrio sp. Strain 2521-89, a Close Relative of Vibrio cholerae Isolated from Lake Water in New Mexico, USA.</title>
        <authorList>
            <person name="Liang K."/>
            <person name="Orata F.D."/>
            <person name="Winkjer N.S."/>
            <person name="Rowe L.A."/>
            <person name="Tarr C.L."/>
            <person name="Boucher Y."/>
        </authorList>
    </citation>
    <scope>NUCLEOTIDE SEQUENCE [LARGE SCALE GENOMIC DNA]</scope>
    <source>
        <strain evidence="9">2521-89</strain>
    </source>
</reference>
<dbReference type="Gene3D" id="1.20.1250.20">
    <property type="entry name" value="MFS general substrate transporter like domains"/>
    <property type="match status" value="2"/>
</dbReference>
<evidence type="ECO:0000313" key="9">
    <source>
        <dbReference type="Proteomes" id="UP000198371"/>
    </source>
</evidence>
<dbReference type="InterPro" id="IPR036259">
    <property type="entry name" value="MFS_trans_sf"/>
</dbReference>
<feature type="transmembrane region" description="Helical" evidence="6">
    <location>
        <begin position="161"/>
        <end position="179"/>
    </location>
</feature>
<keyword evidence="3 6" id="KW-0812">Transmembrane</keyword>
<name>A0AAU8WFG8_9VIBR</name>
<feature type="transmembrane region" description="Helical" evidence="6">
    <location>
        <begin position="95"/>
        <end position="113"/>
    </location>
</feature>
<feature type="transmembrane region" description="Helical" evidence="6">
    <location>
        <begin position="21"/>
        <end position="39"/>
    </location>
</feature>
<dbReference type="PANTHER" id="PTHR12778">
    <property type="entry name" value="SOLUTE CARRIER FAMILY 33 ACETYL-COA TRANSPORTER -RELATED"/>
    <property type="match status" value="1"/>
</dbReference>
<evidence type="ECO:0000256" key="6">
    <source>
        <dbReference type="SAM" id="Phobius"/>
    </source>
</evidence>
<dbReference type="InterPro" id="IPR004752">
    <property type="entry name" value="AmpG_permease/AT-1"/>
</dbReference>
<dbReference type="FunFam" id="1.20.1250.20:FF:000693">
    <property type="entry name" value="AmpG permease"/>
    <property type="match status" value="1"/>
</dbReference>
<dbReference type="PROSITE" id="PS50850">
    <property type="entry name" value="MFS"/>
    <property type="match status" value="1"/>
</dbReference>
<keyword evidence="2" id="KW-0813">Transport</keyword>
<dbReference type="Proteomes" id="UP000198371">
    <property type="component" value="Chromosome 1"/>
</dbReference>
<proteinExistence type="predicted"/>
<dbReference type="GO" id="GO:0016020">
    <property type="term" value="C:membrane"/>
    <property type="evidence" value="ECO:0007669"/>
    <property type="project" value="UniProtKB-SubCell"/>
</dbReference>
<dbReference type="Pfam" id="PF07690">
    <property type="entry name" value="MFS_1"/>
    <property type="match status" value="1"/>
</dbReference>
<keyword evidence="5 6" id="KW-0472">Membrane</keyword>
<dbReference type="InterPro" id="IPR011701">
    <property type="entry name" value="MFS"/>
</dbReference>
<evidence type="ECO:0000256" key="5">
    <source>
        <dbReference type="ARBA" id="ARBA00023136"/>
    </source>
</evidence>
<keyword evidence="9" id="KW-1185">Reference proteome</keyword>
<comment type="subcellular location">
    <subcellularLocation>
        <location evidence="1">Membrane</location>
        <topology evidence="1">Multi-pass membrane protein</topology>
    </subcellularLocation>
</comment>
<dbReference type="FunFam" id="1.20.1250.20:FF:000621">
    <property type="entry name" value="AmpG permease"/>
    <property type="match status" value="1"/>
</dbReference>
<feature type="domain" description="Major facilitator superfamily (MFS) profile" evidence="7">
    <location>
        <begin position="21"/>
        <end position="440"/>
    </location>
</feature>
<dbReference type="SUPFAM" id="SSF103473">
    <property type="entry name" value="MFS general substrate transporter"/>
    <property type="match status" value="1"/>
</dbReference>
<reference evidence="8 9" key="2">
    <citation type="submission" date="2017-06" db="EMBL/GenBank/DDBJ databases">
        <title>Complete genome sequence of Vibrio sp. 2521-89, a close relative of Vibrio cholerae isolated from lake water in New Mexico, USA.</title>
        <authorList>
            <person name="Liang K."/>
            <person name="Orata F.D."/>
            <person name="Winkjer N.S."/>
            <person name="Tarr C.L."/>
            <person name="Boucher Y."/>
        </authorList>
    </citation>
    <scope>NUCLEOTIDE SEQUENCE [LARGE SCALE GENOMIC DNA]</scope>
    <source>
        <strain evidence="8 9">2521-89</strain>
    </source>
</reference>
<dbReference type="AlphaFoldDB" id="A0AAU8WFG8"/>
<protein>
    <submittedName>
        <fullName evidence="8">MFS transporter</fullName>
    </submittedName>
</protein>
<feature type="transmembrane region" description="Helical" evidence="6">
    <location>
        <begin position="415"/>
        <end position="436"/>
    </location>
</feature>
<feature type="transmembrane region" description="Helical" evidence="6">
    <location>
        <begin position="321"/>
        <end position="343"/>
    </location>
</feature>
<feature type="transmembrane region" description="Helical" evidence="6">
    <location>
        <begin position="51"/>
        <end position="74"/>
    </location>
</feature>
<organism evidence="8 9">
    <name type="scientific">Vibrio tarriae</name>
    <dbReference type="NCBI Taxonomy" id="2014742"/>
    <lineage>
        <taxon>Bacteria</taxon>
        <taxon>Pseudomonadati</taxon>
        <taxon>Pseudomonadota</taxon>
        <taxon>Gammaproteobacteria</taxon>
        <taxon>Vibrionales</taxon>
        <taxon>Vibrionaceae</taxon>
        <taxon>Vibrio</taxon>
    </lineage>
</organism>
<evidence type="ECO:0000256" key="2">
    <source>
        <dbReference type="ARBA" id="ARBA00022448"/>
    </source>
</evidence>